<dbReference type="Proteomes" id="UP000078559">
    <property type="component" value="Chromosome 5"/>
</dbReference>
<keyword evidence="4" id="KW-1185">Reference proteome</keyword>
<name>A0A194W1H5_CYTMA</name>
<gene>
    <name evidence="3" type="ORF">VM1G_05388</name>
</gene>
<dbReference type="InterPro" id="IPR058525">
    <property type="entry name" value="DUF8212"/>
</dbReference>
<sequence length="684" mass="78149">MRLLNSKTYEFREFLGDDLPHYAILSHTWGDDEVSFHDMMSPAIRDGKLGWKKIELCCRQAREEDLDYVWVDTCCIDKSSSTELQEAINSMFRWYEKSTECYVFLVDFEIPKSLVGSLNRSSARADLLPALCGARWFSRGWTLQELIAPESVRFFDAEWREFGDKVSLSRQIASITGIRERVLLDSVVDVRYAMDAVCVAQKMSWAANRVTTRVEDMAYCLLGIFDVNMPLLYGEGPKAFQRLQEEIMKMSTDQSLLAWGLGCEVSCLDGVSSALAQSPSDFAGCSDLNFKGSAEPDDSFSMVQRGLYLKLPVVSGFDEEHQLIYCLLNCITSEREHLEEDKVLAVPLFRISTTKHGVRFHSDDYYRLSLRIPLWVGKEQLGVFPRREVYLPRCFRHEHTTHTRLHFEISTTHLPQGYFIRGVYPPEVSENEYVMAGPAQTLPYDTCVHLSSHSPSDPDFILTINNKEAQKYTIRRITHRRKEIPGLASDVRVSGMRSRQILAYPALRNRVLNLAKEILAESSDEFEEQQLADLAVDRNFFLRIKVLLREKFHGYIINPGVFFFGCITVEDVLEKLRFITRPSFALEGKTHAERTEVSLLAPRGVRTAVVGVDKGESLLLWMTNWHHTKKDIDFHVSEGQSNNTTTILGDLEVMMSLLRLPTSRPGIRLKVDIVKAEEPLTTFG</sequence>
<reference evidence="3" key="1">
    <citation type="submission" date="2014-12" db="EMBL/GenBank/DDBJ databases">
        <title>Genome Sequence of Valsa Canker Pathogens Uncovers a Specific Adaption of Colonization on Woody Bark.</title>
        <authorList>
            <person name="Yin Z."/>
            <person name="Liu H."/>
            <person name="Gao X."/>
            <person name="Li Z."/>
            <person name="Song N."/>
            <person name="Ke X."/>
            <person name="Dai Q."/>
            <person name="Wu Y."/>
            <person name="Sun Y."/>
            <person name="Xu J.-R."/>
            <person name="Kang Z.K."/>
            <person name="Wang L."/>
            <person name="Huang L."/>
        </authorList>
    </citation>
    <scope>NUCLEOTIDE SEQUENCE [LARGE SCALE GENOMIC DNA]</scope>
    <source>
        <strain evidence="3">03-8</strain>
    </source>
</reference>
<proteinExistence type="predicted"/>
<evidence type="ECO:0000259" key="2">
    <source>
        <dbReference type="Pfam" id="PF26640"/>
    </source>
</evidence>
<dbReference type="EMBL" id="CM003102">
    <property type="protein sequence ID" value="KUI69880.1"/>
    <property type="molecule type" value="Genomic_DNA"/>
</dbReference>
<dbReference type="AlphaFoldDB" id="A0A194W1H5"/>
<organism evidence="3 4">
    <name type="scientific">Cytospora mali</name>
    <name type="common">Apple Valsa canker fungus</name>
    <name type="synonym">Valsa mali</name>
    <dbReference type="NCBI Taxonomy" id="578113"/>
    <lineage>
        <taxon>Eukaryota</taxon>
        <taxon>Fungi</taxon>
        <taxon>Dikarya</taxon>
        <taxon>Ascomycota</taxon>
        <taxon>Pezizomycotina</taxon>
        <taxon>Sordariomycetes</taxon>
        <taxon>Sordariomycetidae</taxon>
        <taxon>Diaporthales</taxon>
        <taxon>Cytosporaceae</taxon>
        <taxon>Cytospora</taxon>
    </lineage>
</organism>
<feature type="domain" description="DUF8212" evidence="2">
    <location>
        <begin position="238"/>
        <end position="264"/>
    </location>
</feature>
<evidence type="ECO:0000259" key="1">
    <source>
        <dbReference type="Pfam" id="PF06985"/>
    </source>
</evidence>
<evidence type="ECO:0000313" key="4">
    <source>
        <dbReference type="Proteomes" id="UP000078559"/>
    </source>
</evidence>
<feature type="domain" description="Heterokaryon incompatibility" evidence="1">
    <location>
        <begin position="22"/>
        <end position="105"/>
    </location>
</feature>
<dbReference type="OrthoDB" id="20872at2759"/>
<dbReference type="PANTHER" id="PTHR10622:SF10">
    <property type="entry name" value="HET DOMAIN-CONTAINING PROTEIN"/>
    <property type="match status" value="1"/>
</dbReference>
<dbReference type="Pfam" id="PF06985">
    <property type="entry name" value="HET"/>
    <property type="match status" value="1"/>
</dbReference>
<dbReference type="Pfam" id="PF26640">
    <property type="entry name" value="DUF8212"/>
    <property type="match status" value="1"/>
</dbReference>
<protein>
    <submittedName>
        <fullName evidence="3">Vegetative incompatibility protein HET-E-1</fullName>
    </submittedName>
</protein>
<dbReference type="InterPro" id="IPR010730">
    <property type="entry name" value="HET"/>
</dbReference>
<accession>A0A194W1H5</accession>
<dbReference type="PANTHER" id="PTHR10622">
    <property type="entry name" value="HET DOMAIN-CONTAINING PROTEIN"/>
    <property type="match status" value="1"/>
</dbReference>
<evidence type="ECO:0000313" key="3">
    <source>
        <dbReference type="EMBL" id="KUI69880.1"/>
    </source>
</evidence>